<keyword evidence="7" id="KW-0378">Hydrolase</keyword>
<dbReference type="PANTHER" id="PTHR11259:SF1">
    <property type="entry name" value="RAS-RELATED GTP-BINDING PROTEIN"/>
    <property type="match status" value="1"/>
</dbReference>
<keyword evidence="2" id="KW-0547">Nucleotide-binding</keyword>
<dbReference type="Pfam" id="PF04495">
    <property type="entry name" value="GRASP55_65"/>
    <property type="match status" value="2"/>
</dbReference>
<reference evidence="7 8" key="1">
    <citation type="journal article" date="2015" name="Sci. Rep.">
        <title>Genome of the facultative scuticociliatosis pathogen Pseudocohnilembus persalinus provides insight into its virulence through horizontal gene transfer.</title>
        <authorList>
            <person name="Xiong J."/>
            <person name="Wang G."/>
            <person name="Cheng J."/>
            <person name="Tian M."/>
            <person name="Pan X."/>
            <person name="Warren A."/>
            <person name="Jiang C."/>
            <person name="Yuan D."/>
            <person name="Miao W."/>
        </authorList>
    </citation>
    <scope>NUCLEOTIDE SEQUENCE [LARGE SCALE GENOMIC DNA]</scope>
    <source>
        <strain evidence="7">36N120E</strain>
    </source>
</reference>
<evidence type="ECO:0000256" key="5">
    <source>
        <dbReference type="SAM" id="MobiDB-lite"/>
    </source>
</evidence>
<keyword evidence="3" id="KW-0342">GTP-binding</keyword>
<dbReference type="CDD" id="cd11384">
    <property type="entry name" value="RagA_like"/>
    <property type="match status" value="1"/>
</dbReference>
<dbReference type="GO" id="GO:1990131">
    <property type="term" value="C:Gtr1-Gtr2 GTPase complex"/>
    <property type="evidence" value="ECO:0007669"/>
    <property type="project" value="TreeGrafter"/>
</dbReference>
<protein>
    <submittedName>
        <fullName evidence="7">p-loop containing nucleoside triphosphate hydrolase</fullName>
    </submittedName>
</protein>
<dbReference type="GO" id="GO:0003924">
    <property type="term" value="F:GTPase activity"/>
    <property type="evidence" value="ECO:0007669"/>
    <property type="project" value="TreeGrafter"/>
</dbReference>
<comment type="caution">
    <text evidence="7">The sequence shown here is derived from an EMBL/GenBank/DDBJ whole genome shotgun (WGS) entry which is preliminary data.</text>
</comment>
<dbReference type="PROSITE" id="PS51865">
    <property type="entry name" value="PDZ_GRASP"/>
    <property type="match status" value="1"/>
</dbReference>
<dbReference type="InterPro" id="IPR027417">
    <property type="entry name" value="P-loop_NTPase"/>
</dbReference>
<feature type="region of interest" description="Disordered" evidence="5">
    <location>
        <begin position="187"/>
        <end position="211"/>
    </location>
</feature>
<accession>A0A0V0QBC9</accession>
<keyword evidence="4" id="KW-0175">Coiled coil</keyword>
<gene>
    <name evidence="7" type="ORF">PPERSA_02397</name>
</gene>
<dbReference type="Gene3D" id="3.40.50.300">
    <property type="entry name" value="P-loop containing nucleotide triphosphate hydrolases"/>
    <property type="match status" value="1"/>
</dbReference>
<evidence type="ECO:0000256" key="1">
    <source>
        <dbReference type="ARBA" id="ARBA00007756"/>
    </source>
</evidence>
<dbReference type="SUPFAM" id="SSF52540">
    <property type="entry name" value="P-loop containing nucleoside triphosphate hydrolases"/>
    <property type="match status" value="1"/>
</dbReference>
<dbReference type="InterPro" id="IPR036034">
    <property type="entry name" value="PDZ_sf"/>
</dbReference>
<feature type="region of interest" description="Disordered" evidence="5">
    <location>
        <begin position="276"/>
        <end position="298"/>
    </location>
</feature>
<dbReference type="InParanoid" id="A0A0V0QBC9"/>
<dbReference type="Gene3D" id="2.30.42.10">
    <property type="match status" value="2"/>
</dbReference>
<organism evidence="7 8">
    <name type="scientific">Pseudocohnilembus persalinus</name>
    <name type="common">Ciliate</name>
    <dbReference type="NCBI Taxonomy" id="266149"/>
    <lineage>
        <taxon>Eukaryota</taxon>
        <taxon>Sar</taxon>
        <taxon>Alveolata</taxon>
        <taxon>Ciliophora</taxon>
        <taxon>Intramacronucleata</taxon>
        <taxon>Oligohymenophorea</taxon>
        <taxon>Scuticociliatia</taxon>
        <taxon>Philasterida</taxon>
        <taxon>Pseudocohnilembidae</taxon>
        <taxon>Pseudocohnilembus</taxon>
    </lineage>
</organism>
<evidence type="ECO:0000313" key="7">
    <source>
        <dbReference type="EMBL" id="KRW99539.1"/>
    </source>
</evidence>
<dbReference type="GO" id="GO:0005764">
    <property type="term" value="C:lysosome"/>
    <property type="evidence" value="ECO:0007669"/>
    <property type="project" value="TreeGrafter"/>
</dbReference>
<feature type="domain" description="PDZ GRASP-type" evidence="6">
    <location>
        <begin position="14"/>
        <end position="130"/>
    </location>
</feature>
<dbReference type="GO" id="GO:0005634">
    <property type="term" value="C:nucleus"/>
    <property type="evidence" value="ECO:0007669"/>
    <property type="project" value="TreeGrafter"/>
</dbReference>
<dbReference type="Pfam" id="PF04670">
    <property type="entry name" value="Gtr1_RagA"/>
    <property type="match status" value="1"/>
</dbReference>
<evidence type="ECO:0000256" key="3">
    <source>
        <dbReference type="ARBA" id="ARBA00023134"/>
    </source>
</evidence>
<comment type="similarity">
    <text evidence="1">Belongs to the GTR/RAG GTP-binding protein family.</text>
</comment>
<evidence type="ECO:0000313" key="8">
    <source>
        <dbReference type="Proteomes" id="UP000054937"/>
    </source>
</evidence>
<sequence>MGNTNAANLSQINIGFQIIEIHPNSPGSQTNLQTFLDFIVNYFPYSESNSSSIHEALAQQEEKQSPLEKQKLNEKMLNFYDFISQNQNQNLSLIVYNLRTRQKRLLQIKPQRNWINSDSLLGLVLRKENYSDYLEKTFKILDVLPNSPALAAGLSPNQDFVIGLLHNQYQNLLDMVRIIKLNKDKPEDSNSLISNSLEDYPKKKNTDNQNESQLEIQKIKFQIKQTISQQIQQENNSQITEQKLKNLQENLESYNNLSTLRDNTILQSIQQQILQNQGQPQGQPQCQPQSQPQSQNQMEIPQNLQNIESIDNIQDIQQSNQEKLSSHLFQFQSQNTIDDIQEINQYEFEKQKQNLLLLSSYYYIYDEKNKKKMQGDNKMKKLLLMGRSGAGKTSMHSIIFANFPVNETIGIGYTVDIEESKIRFLGQLTLNLWDCGGQDELMKQWFTTQKDIIFKNVEVLIYVFSVENEGQDFEDDMKDYRLCVQNLKKYSPEANVFILIHKLDMIKESERQAVLERKSNVIREASEGVIIKKVFGTSIWNESLYKAWSEMVQYLIPRLDTIKENLKQLCELCGCDEIVMFEKQTFLIIAYHETQENQNILKYERLSNIIKQFKLSCHRIGASIDNMNVKGQNFTALIEEFTPNTYIMVVFSDPKVTLGVVEYNIKCAKKMFEEQENQDEDLGSKQI</sequence>
<feature type="coiled-coil region" evidence="4">
    <location>
        <begin position="230"/>
        <end position="257"/>
    </location>
</feature>
<name>A0A0V0QBC9_PSEPJ</name>
<dbReference type="AlphaFoldDB" id="A0A0V0QBC9"/>
<dbReference type="InterPro" id="IPR006762">
    <property type="entry name" value="Gtr1_RagA"/>
</dbReference>
<proteinExistence type="inferred from homology"/>
<dbReference type="GO" id="GO:1904263">
    <property type="term" value="P:positive regulation of TORC1 signaling"/>
    <property type="evidence" value="ECO:0007669"/>
    <property type="project" value="TreeGrafter"/>
</dbReference>
<dbReference type="GO" id="GO:0010507">
    <property type="term" value="P:negative regulation of autophagy"/>
    <property type="evidence" value="ECO:0007669"/>
    <property type="project" value="TreeGrafter"/>
</dbReference>
<evidence type="ECO:0000256" key="2">
    <source>
        <dbReference type="ARBA" id="ARBA00022741"/>
    </source>
</evidence>
<dbReference type="EMBL" id="LDAU01000210">
    <property type="protein sequence ID" value="KRW99539.1"/>
    <property type="molecule type" value="Genomic_DNA"/>
</dbReference>
<dbReference type="OrthoDB" id="10020193at2759"/>
<evidence type="ECO:0000259" key="6">
    <source>
        <dbReference type="PROSITE" id="PS51865"/>
    </source>
</evidence>
<dbReference type="GO" id="GO:0005525">
    <property type="term" value="F:GTP binding"/>
    <property type="evidence" value="ECO:0007669"/>
    <property type="project" value="UniProtKB-KW"/>
</dbReference>
<dbReference type="Proteomes" id="UP000054937">
    <property type="component" value="Unassembled WGS sequence"/>
</dbReference>
<evidence type="ECO:0000256" key="4">
    <source>
        <dbReference type="SAM" id="Coils"/>
    </source>
</evidence>
<dbReference type="GO" id="GO:0009267">
    <property type="term" value="P:cellular response to starvation"/>
    <property type="evidence" value="ECO:0007669"/>
    <property type="project" value="TreeGrafter"/>
</dbReference>
<dbReference type="PANTHER" id="PTHR11259">
    <property type="entry name" value="RAS-RELATED GTP BINDING RAG/GTR YEAST"/>
    <property type="match status" value="1"/>
</dbReference>
<dbReference type="FunFam" id="3.40.50.300:FF:000488">
    <property type="entry name" value="Small monomeric GTPase (Gtr1)"/>
    <property type="match status" value="1"/>
</dbReference>
<dbReference type="InterPro" id="IPR039397">
    <property type="entry name" value="RagA/B"/>
</dbReference>
<feature type="compositionally biased region" description="Low complexity" evidence="5">
    <location>
        <begin position="276"/>
        <end position="297"/>
    </location>
</feature>
<keyword evidence="8" id="KW-1185">Reference proteome</keyword>
<dbReference type="Gene3D" id="3.30.450.190">
    <property type="match status" value="1"/>
</dbReference>
<dbReference type="InterPro" id="IPR024958">
    <property type="entry name" value="GRASP_PDZ"/>
</dbReference>